<evidence type="ECO:0000256" key="12">
    <source>
        <dbReference type="ARBA" id="ARBA00023012"/>
    </source>
</evidence>
<evidence type="ECO:0000313" key="16">
    <source>
        <dbReference type="Proteomes" id="UP000277671"/>
    </source>
</evidence>
<dbReference type="PANTHER" id="PTHR45436:SF5">
    <property type="entry name" value="SENSOR HISTIDINE KINASE TRCS"/>
    <property type="match status" value="1"/>
</dbReference>
<feature type="domain" description="Histidine kinase" evidence="14">
    <location>
        <begin position="313"/>
        <end position="525"/>
    </location>
</feature>
<dbReference type="Proteomes" id="UP000277671">
    <property type="component" value="Unassembled WGS sequence"/>
</dbReference>
<evidence type="ECO:0000256" key="13">
    <source>
        <dbReference type="ARBA" id="ARBA00023136"/>
    </source>
</evidence>
<accession>A0A495JRX4</accession>
<evidence type="ECO:0000256" key="9">
    <source>
        <dbReference type="ARBA" id="ARBA00022777"/>
    </source>
</evidence>
<dbReference type="SUPFAM" id="SSF55785">
    <property type="entry name" value="PYP-like sensor domain (PAS domain)"/>
    <property type="match status" value="1"/>
</dbReference>
<dbReference type="InterPro" id="IPR029151">
    <property type="entry name" value="Sensor-like_sf"/>
</dbReference>
<evidence type="ECO:0000256" key="3">
    <source>
        <dbReference type="ARBA" id="ARBA00012438"/>
    </source>
</evidence>
<keyword evidence="16" id="KW-1185">Reference proteome</keyword>
<keyword evidence="8" id="KW-0547">Nucleotide-binding</keyword>
<dbReference type="PANTHER" id="PTHR45436">
    <property type="entry name" value="SENSOR HISTIDINE KINASE YKOH"/>
    <property type="match status" value="1"/>
</dbReference>
<reference evidence="15 16" key="1">
    <citation type="submission" date="2018-10" db="EMBL/GenBank/DDBJ databases">
        <title>Sequencing the genomes of 1000 actinobacteria strains.</title>
        <authorList>
            <person name="Klenk H.-P."/>
        </authorList>
    </citation>
    <scope>NUCLEOTIDE SEQUENCE [LARGE SCALE GENOMIC DNA]</scope>
    <source>
        <strain evidence="15 16">DSM 45175</strain>
    </source>
</reference>
<evidence type="ECO:0000256" key="6">
    <source>
        <dbReference type="ARBA" id="ARBA00022679"/>
    </source>
</evidence>
<dbReference type="Pfam" id="PF17203">
    <property type="entry name" value="sCache_3_2"/>
    <property type="match status" value="1"/>
</dbReference>
<dbReference type="PRINTS" id="PR00344">
    <property type="entry name" value="BCTRLSENSOR"/>
</dbReference>
<dbReference type="GO" id="GO:0005524">
    <property type="term" value="F:ATP binding"/>
    <property type="evidence" value="ECO:0007669"/>
    <property type="project" value="UniProtKB-KW"/>
</dbReference>
<name>A0A495JRX4_9ACTN</name>
<evidence type="ECO:0000256" key="1">
    <source>
        <dbReference type="ARBA" id="ARBA00000085"/>
    </source>
</evidence>
<evidence type="ECO:0000256" key="10">
    <source>
        <dbReference type="ARBA" id="ARBA00022840"/>
    </source>
</evidence>
<keyword evidence="5" id="KW-0597">Phosphoprotein</keyword>
<dbReference type="GO" id="GO:0000160">
    <property type="term" value="P:phosphorelay signal transduction system"/>
    <property type="evidence" value="ECO:0007669"/>
    <property type="project" value="UniProtKB-KW"/>
</dbReference>
<keyword evidence="12" id="KW-0902">Two-component regulatory system</keyword>
<comment type="catalytic activity">
    <reaction evidence="1">
        <text>ATP + protein L-histidine = ADP + protein N-phospho-L-histidine.</text>
        <dbReference type="EC" id="2.7.13.3"/>
    </reaction>
</comment>
<dbReference type="RefSeq" id="WP_121162710.1">
    <property type="nucleotide sequence ID" value="NZ_RBKT01000001.1"/>
</dbReference>
<keyword evidence="11" id="KW-1133">Transmembrane helix</keyword>
<evidence type="ECO:0000256" key="7">
    <source>
        <dbReference type="ARBA" id="ARBA00022692"/>
    </source>
</evidence>
<dbReference type="InterPro" id="IPR005467">
    <property type="entry name" value="His_kinase_dom"/>
</dbReference>
<dbReference type="SMART" id="SM00387">
    <property type="entry name" value="HATPase_c"/>
    <property type="match status" value="1"/>
</dbReference>
<gene>
    <name evidence="15" type="ORF">BDK92_6002</name>
</gene>
<dbReference type="InterPro" id="IPR050428">
    <property type="entry name" value="TCS_sensor_his_kinase"/>
</dbReference>
<dbReference type="Gene3D" id="3.30.565.10">
    <property type="entry name" value="Histidine kinase-like ATPase, C-terminal domain"/>
    <property type="match status" value="1"/>
</dbReference>
<dbReference type="EMBL" id="RBKT01000001">
    <property type="protein sequence ID" value="RKR91601.1"/>
    <property type="molecule type" value="Genomic_DNA"/>
</dbReference>
<keyword evidence="10" id="KW-0067">ATP-binding</keyword>
<dbReference type="OrthoDB" id="9792686at2"/>
<evidence type="ECO:0000256" key="4">
    <source>
        <dbReference type="ARBA" id="ARBA00022475"/>
    </source>
</evidence>
<dbReference type="EC" id="2.7.13.3" evidence="3"/>
<organism evidence="15 16">
    <name type="scientific">Micromonospora pisi</name>
    <dbReference type="NCBI Taxonomy" id="589240"/>
    <lineage>
        <taxon>Bacteria</taxon>
        <taxon>Bacillati</taxon>
        <taxon>Actinomycetota</taxon>
        <taxon>Actinomycetes</taxon>
        <taxon>Micromonosporales</taxon>
        <taxon>Micromonosporaceae</taxon>
        <taxon>Micromonospora</taxon>
    </lineage>
</organism>
<dbReference type="GO" id="GO:0004673">
    <property type="term" value="F:protein histidine kinase activity"/>
    <property type="evidence" value="ECO:0007669"/>
    <property type="project" value="UniProtKB-EC"/>
</dbReference>
<evidence type="ECO:0000256" key="2">
    <source>
        <dbReference type="ARBA" id="ARBA00004651"/>
    </source>
</evidence>
<keyword evidence="7" id="KW-0812">Transmembrane</keyword>
<dbReference type="SUPFAM" id="SSF55874">
    <property type="entry name" value="ATPase domain of HSP90 chaperone/DNA topoisomerase II/histidine kinase"/>
    <property type="match status" value="1"/>
</dbReference>
<protein>
    <recommendedName>
        <fullName evidence="3">histidine kinase</fullName>
        <ecNumber evidence="3">2.7.13.3</ecNumber>
    </recommendedName>
</protein>
<comment type="caution">
    <text evidence="15">The sequence shown here is derived from an EMBL/GenBank/DDBJ whole genome shotgun (WGS) entry which is preliminary data.</text>
</comment>
<dbReference type="AlphaFoldDB" id="A0A495JRX4"/>
<dbReference type="SUPFAM" id="SSF103190">
    <property type="entry name" value="Sensory domain-like"/>
    <property type="match status" value="1"/>
</dbReference>
<dbReference type="PROSITE" id="PS50109">
    <property type="entry name" value="HIS_KIN"/>
    <property type="match status" value="1"/>
</dbReference>
<keyword evidence="13" id="KW-0472">Membrane</keyword>
<dbReference type="Gene3D" id="3.30.450.20">
    <property type="entry name" value="PAS domain"/>
    <property type="match status" value="2"/>
</dbReference>
<keyword evidence="6" id="KW-0808">Transferase</keyword>
<comment type="subcellular location">
    <subcellularLocation>
        <location evidence="2">Cell membrane</location>
        <topology evidence="2">Multi-pass membrane protein</topology>
    </subcellularLocation>
</comment>
<dbReference type="InterPro" id="IPR004358">
    <property type="entry name" value="Sig_transdc_His_kin-like_C"/>
</dbReference>
<dbReference type="Pfam" id="PF02518">
    <property type="entry name" value="HATPase_c"/>
    <property type="match status" value="1"/>
</dbReference>
<dbReference type="InterPro" id="IPR033463">
    <property type="entry name" value="sCache_3"/>
</dbReference>
<evidence type="ECO:0000256" key="5">
    <source>
        <dbReference type="ARBA" id="ARBA00022553"/>
    </source>
</evidence>
<evidence type="ECO:0000256" key="8">
    <source>
        <dbReference type="ARBA" id="ARBA00022741"/>
    </source>
</evidence>
<keyword evidence="9 15" id="KW-0418">Kinase</keyword>
<proteinExistence type="predicted"/>
<sequence>MSRRRWSIAGQLFALQVLVVSLLVVAGMTGAVLLARADVRSAAQEEVLAVAEAVARSPDVASALGSPDPATTLQPYAESTRRATGTNFIVVMAPDRTRYSHPNPALIGQPFVGEIEPALAGRAFTTINVGTLGESVRAVVPVRTESGAVIGLVSVGITTDAINRKLFAQAPALLAATAAALALAAAGSWLLSRRLRRQTHGLGPAQITRMYEYYDAVLHSVREGLLVLTPDRRVALINDEARRLLGLTGADPVQERPVADLGFPPAVADLLLSGRAAHDEPMLAGDRVLVANQRATSFGGRAVGTVLTLRDHTELRTLASELDSVRGLSEALQAQAHESANRLHTVLTLVELGRTDEAVQLATAELTLAQQLTDRVVGAVTEPALAALLLGKSAQAGERGVELVVDPESRLDGHPLPIGDLLTVVGNLVDNALEAVGGTEPPRQVRVYVGATEREVQVRVGDSGPGLDPAQVTDAFRRGWSTKSAGRGLGLALVGQVVSRYDGKVDVTRPAAGGTLFSVRLPIPARLPIPRESPT</sequence>
<evidence type="ECO:0000313" key="15">
    <source>
        <dbReference type="EMBL" id="RKR91601.1"/>
    </source>
</evidence>
<dbReference type="SMART" id="SM00091">
    <property type="entry name" value="PAS"/>
    <property type="match status" value="1"/>
</dbReference>
<dbReference type="GO" id="GO:0005886">
    <property type="term" value="C:plasma membrane"/>
    <property type="evidence" value="ECO:0007669"/>
    <property type="project" value="UniProtKB-SubCell"/>
</dbReference>
<dbReference type="InterPro" id="IPR035965">
    <property type="entry name" value="PAS-like_dom_sf"/>
</dbReference>
<dbReference type="InterPro" id="IPR003594">
    <property type="entry name" value="HATPase_dom"/>
</dbReference>
<evidence type="ECO:0000256" key="11">
    <source>
        <dbReference type="ARBA" id="ARBA00022989"/>
    </source>
</evidence>
<evidence type="ECO:0000259" key="14">
    <source>
        <dbReference type="PROSITE" id="PS50109"/>
    </source>
</evidence>
<keyword evidence="4" id="KW-1003">Cell membrane</keyword>
<dbReference type="InterPro" id="IPR000014">
    <property type="entry name" value="PAS"/>
</dbReference>
<dbReference type="InterPro" id="IPR036890">
    <property type="entry name" value="HATPase_C_sf"/>
</dbReference>
<dbReference type="CDD" id="cd00130">
    <property type="entry name" value="PAS"/>
    <property type="match status" value="1"/>
</dbReference>